<keyword evidence="3" id="KW-0597">Phosphoprotein</keyword>
<dbReference type="GO" id="GO:0046983">
    <property type="term" value="F:protein dimerization activity"/>
    <property type="evidence" value="ECO:0007669"/>
    <property type="project" value="InterPro"/>
</dbReference>
<dbReference type="PANTHER" id="PTHR24421">
    <property type="entry name" value="NITRATE/NITRITE SENSOR PROTEIN NARX-RELATED"/>
    <property type="match status" value="1"/>
</dbReference>
<comment type="catalytic activity">
    <reaction evidence="1">
        <text>ATP + protein L-histidine = ADP + protein N-phospho-L-histidine.</text>
        <dbReference type="EC" id="2.7.13.3"/>
    </reaction>
</comment>
<gene>
    <name evidence="11" type="ORF">FRIFI_0276</name>
</gene>
<organism evidence="11 12">
    <name type="scientific">Romboutsia hominis</name>
    <dbReference type="NCBI Taxonomy" id="1507512"/>
    <lineage>
        <taxon>Bacteria</taxon>
        <taxon>Bacillati</taxon>
        <taxon>Bacillota</taxon>
        <taxon>Clostridia</taxon>
        <taxon>Peptostreptococcales</taxon>
        <taxon>Peptostreptococcaceae</taxon>
        <taxon>Romboutsia</taxon>
    </lineage>
</organism>
<feature type="transmembrane region" description="Helical" evidence="9">
    <location>
        <begin position="62"/>
        <end position="84"/>
    </location>
</feature>
<evidence type="ECO:0000256" key="6">
    <source>
        <dbReference type="ARBA" id="ARBA00022777"/>
    </source>
</evidence>
<dbReference type="Pfam" id="PF07730">
    <property type="entry name" value="HisKA_3"/>
    <property type="match status" value="1"/>
</dbReference>
<dbReference type="InterPro" id="IPR036890">
    <property type="entry name" value="HATPase_C_sf"/>
</dbReference>
<keyword evidence="9" id="KW-1133">Transmembrane helix</keyword>
<protein>
    <recommendedName>
        <fullName evidence="2">histidine kinase</fullName>
        <ecNumber evidence="2">2.7.13.3</ecNumber>
    </recommendedName>
</protein>
<reference evidence="11 12" key="1">
    <citation type="submission" date="2014-09" db="EMBL/GenBank/DDBJ databases">
        <authorList>
            <person name="Hornung B.V."/>
        </authorList>
    </citation>
    <scope>NUCLEOTIDE SEQUENCE [LARGE SCALE GENOMIC DNA]</scope>
    <source>
        <strain evidence="11 12">FRIFI</strain>
    </source>
</reference>
<keyword evidence="9" id="KW-0472">Membrane</keyword>
<dbReference type="KEGG" id="rhom:FRIFI_0276"/>
<dbReference type="AlphaFoldDB" id="A0A2P2BN57"/>
<feature type="transmembrane region" description="Helical" evidence="9">
    <location>
        <begin position="96"/>
        <end position="125"/>
    </location>
</feature>
<dbReference type="InterPro" id="IPR011712">
    <property type="entry name" value="Sig_transdc_His_kin_sub3_dim/P"/>
</dbReference>
<dbReference type="SUPFAM" id="SSF55874">
    <property type="entry name" value="ATPase domain of HSP90 chaperone/DNA topoisomerase II/histidine kinase"/>
    <property type="match status" value="1"/>
</dbReference>
<dbReference type="RefSeq" id="WP_166504799.1">
    <property type="nucleotide sequence ID" value="NZ_JAKNTL010000002.1"/>
</dbReference>
<dbReference type="PANTHER" id="PTHR24421:SF10">
    <property type="entry name" value="NITRATE_NITRITE SENSOR PROTEIN NARQ"/>
    <property type="match status" value="1"/>
</dbReference>
<dbReference type="Proteomes" id="UP000245695">
    <property type="component" value="Chromosome 1"/>
</dbReference>
<proteinExistence type="predicted"/>
<evidence type="ECO:0000313" key="11">
    <source>
        <dbReference type="EMBL" id="CEI71826.1"/>
    </source>
</evidence>
<feature type="domain" description="Signal transduction histidine kinase subgroup 3 dimerisation and phosphoacceptor" evidence="10">
    <location>
        <begin position="175"/>
        <end position="241"/>
    </location>
</feature>
<accession>A0A2P2BN57</accession>
<evidence type="ECO:0000313" key="12">
    <source>
        <dbReference type="Proteomes" id="UP000245695"/>
    </source>
</evidence>
<evidence type="ECO:0000256" key="7">
    <source>
        <dbReference type="ARBA" id="ARBA00022840"/>
    </source>
</evidence>
<keyword evidence="5" id="KW-0547">Nucleotide-binding</keyword>
<keyword evidence="12" id="KW-1185">Reference proteome</keyword>
<dbReference type="GO" id="GO:0000155">
    <property type="term" value="F:phosphorelay sensor kinase activity"/>
    <property type="evidence" value="ECO:0007669"/>
    <property type="project" value="InterPro"/>
</dbReference>
<dbReference type="EC" id="2.7.13.3" evidence="2"/>
<evidence type="ECO:0000256" key="5">
    <source>
        <dbReference type="ARBA" id="ARBA00022741"/>
    </source>
</evidence>
<keyword evidence="4" id="KW-0808">Transferase</keyword>
<sequence length="364" mass="42490">MILRIIVNIILAVNIFLYGMENDIYFDKVSYPICIALISISLSVYMLYIIKLKNKKILLGNILYMIIVTYLYPPSLVILTYMITEYIQVKGYKCRYILLFVYIMLSIKIGLNYNDIFIGIIASIFTYEIMRYEQKILKIEKINYDLKEKNYNIEERRKKENRIRHQNVEVVKIEERNMISQKLHDKIGHTLAGSIMQLEALKIVIVNDKEKGNEMLESIITNLRNGMDDIRQTLRKIKPDQSQVNINNLRLMLEDFSNKSNINTKLNIEGDLNEINLVYWKAIIECCSEILTNSMKYSNGELINIDISVLNKIVRLHIKDNGCYQGEIKKGMGLLGIEERIINLGGDIYFNNEDGFSNLIILKR</sequence>
<evidence type="ECO:0000256" key="9">
    <source>
        <dbReference type="SAM" id="Phobius"/>
    </source>
</evidence>
<evidence type="ECO:0000256" key="2">
    <source>
        <dbReference type="ARBA" id="ARBA00012438"/>
    </source>
</evidence>
<feature type="transmembrane region" description="Helical" evidence="9">
    <location>
        <begin position="29"/>
        <end position="50"/>
    </location>
</feature>
<name>A0A2P2BN57_9FIRM</name>
<dbReference type="EMBL" id="LN650648">
    <property type="protein sequence ID" value="CEI71826.1"/>
    <property type="molecule type" value="Genomic_DNA"/>
</dbReference>
<evidence type="ECO:0000259" key="10">
    <source>
        <dbReference type="Pfam" id="PF07730"/>
    </source>
</evidence>
<evidence type="ECO:0000256" key="8">
    <source>
        <dbReference type="ARBA" id="ARBA00023012"/>
    </source>
</evidence>
<dbReference type="GO" id="GO:0016020">
    <property type="term" value="C:membrane"/>
    <property type="evidence" value="ECO:0007669"/>
    <property type="project" value="InterPro"/>
</dbReference>
<evidence type="ECO:0000256" key="3">
    <source>
        <dbReference type="ARBA" id="ARBA00022553"/>
    </source>
</evidence>
<dbReference type="InterPro" id="IPR050482">
    <property type="entry name" value="Sensor_HK_TwoCompSys"/>
</dbReference>
<evidence type="ECO:0000256" key="4">
    <source>
        <dbReference type="ARBA" id="ARBA00022679"/>
    </source>
</evidence>
<keyword evidence="7" id="KW-0067">ATP-binding</keyword>
<dbReference type="Gene3D" id="1.20.5.1930">
    <property type="match status" value="1"/>
</dbReference>
<dbReference type="GO" id="GO:0005524">
    <property type="term" value="F:ATP binding"/>
    <property type="evidence" value="ECO:0007669"/>
    <property type="project" value="UniProtKB-KW"/>
</dbReference>
<dbReference type="Gene3D" id="3.30.565.10">
    <property type="entry name" value="Histidine kinase-like ATPase, C-terminal domain"/>
    <property type="match status" value="1"/>
</dbReference>
<keyword evidence="9" id="KW-0812">Transmembrane</keyword>
<evidence type="ECO:0000256" key="1">
    <source>
        <dbReference type="ARBA" id="ARBA00000085"/>
    </source>
</evidence>
<keyword evidence="8" id="KW-0902">Two-component regulatory system</keyword>
<keyword evidence="6 11" id="KW-0418">Kinase</keyword>